<dbReference type="InterPro" id="IPR007016">
    <property type="entry name" value="O-antigen_ligase-rel_domated"/>
</dbReference>
<dbReference type="GO" id="GO:0016020">
    <property type="term" value="C:membrane"/>
    <property type="evidence" value="ECO:0007669"/>
    <property type="project" value="UniProtKB-SubCell"/>
</dbReference>
<keyword evidence="3" id="KW-1133">Transmembrane helix</keyword>
<keyword evidence="2" id="KW-0812">Transmembrane</keyword>
<evidence type="ECO:0000313" key="7">
    <source>
        <dbReference type="Proteomes" id="UP000030428"/>
    </source>
</evidence>
<protein>
    <recommendedName>
        <fullName evidence="5">O-antigen ligase-related domain-containing protein</fullName>
    </recommendedName>
</protein>
<comment type="caution">
    <text evidence="6">The sequence shown here is derived from an EMBL/GenBank/DDBJ whole genome shotgun (WGS) entry which is preliminary data.</text>
</comment>
<dbReference type="Proteomes" id="UP000030428">
    <property type="component" value="Unassembled WGS sequence"/>
</dbReference>
<dbReference type="EMBL" id="JSZA02000035">
    <property type="protein sequence ID" value="KHD05929.1"/>
    <property type="molecule type" value="Genomic_DNA"/>
</dbReference>
<name>A0A0A6P6K2_9GAMM</name>
<reference evidence="6 7" key="1">
    <citation type="journal article" date="2016" name="Front. Microbiol.">
        <title>Single-Cell (Meta-)Genomics of a Dimorphic Candidatus Thiomargarita nelsonii Reveals Genomic Plasticity.</title>
        <authorList>
            <person name="Flood B.E."/>
            <person name="Fliss P."/>
            <person name="Jones D.S."/>
            <person name="Dick G.J."/>
            <person name="Jain S."/>
            <person name="Kaster A.K."/>
            <person name="Winkel M."/>
            <person name="Mussmann M."/>
            <person name="Bailey J."/>
        </authorList>
    </citation>
    <scope>NUCLEOTIDE SEQUENCE [LARGE SCALE GENOMIC DNA]</scope>
    <source>
        <strain evidence="6">Hydrate Ridge</strain>
    </source>
</reference>
<evidence type="ECO:0000256" key="2">
    <source>
        <dbReference type="ARBA" id="ARBA00022692"/>
    </source>
</evidence>
<evidence type="ECO:0000256" key="3">
    <source>
        <dbReference type="ARBA" id="ARBA00022989"/>
    </source>
</evidence>
<keyword evidence="7" id="KW-1185">Reference proteome</keyword>
<keyword evidence="4" id="KW-0472">Membrane</keyword>
<comment type="subcellular location">
    <subcellularLocation>
        <location evidence="1">Membrane</location>
        <topology evidence="1">Multi-pass membrane protein</topology>
    </subcellularLocation>
</comment>
<evidence type="ECO:0000256" key="4">
    <source>
        <dbReference type="ARBA" id="ARBA00023136"/>
    </source>
</evidence>
<evidence type="ECO:0000256" key="1">
    <source>
        <dbReference type="ARBA" id="ARBA00004141"/>
    </source>
</evidence>
<sequence length="133" mass="15487">MSNNRLFFALLVLLIWLPLASNRAWAILIIGINTLALVWLYSLLRGRASLTPVFVKAKPIFIIWGLQRLENTTLSHESRDEVSLYTLQYWQDYPFFGSGLGSYYTTFPAYQGEDIRLYYEHAHNDYLHDSDCC</sequence>
<gene>
    <name evidence="6" type="ORF">PN36_11540</name>
</gene>
<accession>A0A0A6P6K2</accession>
<proteinExistence type="predicted"/>
<evidence type="ECO:0000259" key="5">
    <source>
        <dbReference type="Pfam" id="PF04932"/>
    </source>
</evidence>
<evidence type="ECO:0000313" key="6">
    <source>
        <dbReference type="EMBL" id="KHD05929.1"/>
    </source>
</evidence>
<feature type="domain" description="O-antigen ligase-related" evidence="5">
    <location>
        <begin position="8"/>
        <end position="128"/>
    </location>
</feature>
<dbReference type="AlphaFoldDB" id="A0A0A6P6K2"/>
<organism evidence="6 7">
    <name type="scientific">Candidatus Thiomargarita nelsonii</name>
    <dbReference type="NCBI Taxonomy" id="1003181"/>
    <lineage>
        <taxon>Bacteria</taxon>
        <taxon>Pseudomonadati</taxon>
        <taxon>Pseudomonadota</taxon>
        <taxon>Gammaproteobacteria</taxon>
        <taxon>Thiotrichales</taxon>
        <taxon>Thiotrichaceae</taxon>
        <taxon>Thiomargarita</taxon>
    </lineage>
</organism>
<dbReference type="Pfam" id="PF04932">
    <property type="entry name" value="Wzy_C"/>
    <property type="match status" value="1"/>
</dbReference>